<feature type="non-terminal residue" evidence="1">
    <location>
        <position position="115"/>
    </location>
</feature>
<dbReference type="KEGG" id="ovi:T265_15236"/>
<protein>
    <submittedName>
        <fullName evidence="1">Uncharacterized protein</fullName>
    </submittedName>
</protein>
<gene>
    <name evidence="1" type="ORF">T265_15236</name>
</gene>
<dbReference type="STRING" id="6198.A0A074Z5L4"/>
<keyword evidence="2" id="KW-1185">Reference proteome</keyword>
<dbReference type="AlphaFoldDB" id="A0A074Z5L4"/>
<reference evidence="1 2" key="1">
    <citation type="submission" date="2013-11" db="EMBL/GenBank/DDBJ databases">
        <title>Opisthorchis viverrini - life in the bile duct.</title>
        <authorList>
            <person name="Young N.D."/>
            <person name="Nagarajan N."/>
            <person name="Lin S.J."/>
            <person name="Korhonen P.K."/>
            <person name="Jex A.R."/>
            <person name="Hall R.S."/>
            <person name="Safavi-Hemami H."/>
            <person name="Kaewkong W."/>
            <person name="Bertrand D."/>
            <person name="Gao S."/>
            <person name="Seet Q."/>
            <person name="Wongkham S."/>
            <person name="Teh B.T."/>
            <person name="Wongkham C."/>
            <person name="Intapan P.M."/>
            <person name="Maleewong W."/>
            <person name="Yang X."/>
            <person name="Hu M."/>
            <person name="Wang Z."/>
            <person name="Hofmann A."/>
            <person name="Sternberg P.W."/>
            <person name="Tan P."/>
            <person name="Wang J."/>
            <person name="Gasser R.B."/>
        </authorList>
    </citation>
    <scope>NUCLEOTIDE SEQUENCE [LARGE SCALE GENOMIC DNA]</scope>
</reference>
<accession>A0A074Z5L4</accession>
<name>A0A074Z5L4_OPIVI</name>
<evidence type="ECO:0000313" key="1">
    <source>
        <dbReference type="EMBL" id="KER20822.1"/>
    </source>
</evidence>
<dbReference type="RefSeq" id="XP_009175417.1">
    <property type="nucleotide sequence ID" value="XM_009177153.1"/>
</dbReference>
<dbReference type="CTD" id="20329401"/>
<organism evidence="1 2">
    <name type="scientific">Opisthorchis viverrini</name>
    <name type="common">Southeast Asian liver fluke</name>
    <dbReference type="NCBI Taxonomy" id="6198"/>
    <lineage>
        <taxon>Eukaryota</taxon>
        <taxon>Metazoa</taxon>
        <taxon>Spiralia</taxon>
        <taxon>Lophotrochozoa</taxon>
        <taxon>Platyhelminthes</taxon>
        <taxon>Trematoda</taxon>
        <taxon>Digenea</taxon>
        <taxon>Opisthorchiida</taxon>
        <taxon>Opisthorchiata</taxon>
        <taxon>Opisthorchiidae</taxon>
        <taxon>Opisthorchis</taxon>
    </lineage>
</organism>
<proteinExistence type="predicted"/>
<evidence type="ECO:0000313" key="2">
    <source>
        <dbReference type="Proteomes" id="UP000054324"/>
    </source>
</evidence>
<feature type="non-terminal residue" evidence="1">
    <location>
        <position position="1"/>
    </location>
</feature>
<dbReference type="GeneID" id="20329401"/>
<dbReference type="OrthoDB" id="191995at2759"/>
<dbReference type="Proteomes" id="UP000054324">
    <property type="component" value="Unassembled WGS sequence"/>
</dbReference>
<dbReference type="EMBL" id="KL597017">
    <property type="protein sequence ID" value="KER20822.1"/>
    <property type="molecule type" value="Genomic_DNA"/>
</dbReference>
<sequence length="115" mass="12766">SDRGELAQWLQCKPTDRKVRGSNPTFASRLPPFRLGQRGSIPALVLHSAADRNSDRGELAQWLQCKPTDRKVRGSNPTFASRLPPFRLGQRGSIPALVLHSAADRSETALFPRFC</sequence>